<evidence type="ECO:0000256" key="1">
    <source>
        <dbReference type="ARBA" id="ARBA00004239"/>
    </source>
</evidence>
<proteinExistence type="inferred from homology"/>
<dbReference type="Pfam" id="PF00117">
    <property type="entry name" value="GATase"/>
    <property type="match status" value="1"/>
</dbReference>
<accession>A0A815I2W3</accession>
<keyword evidence="5 7" id="KW-0378">Hydrolase</keyword>
<evidence type="ECO:0000256" key="4">
    <source>
        <dbReference type="ARBA" id="ARBA00022729"/>
    </source>
</evidence>
<dbReference type="PANTHER" id="PTHR11315:SF0">
    <property type="entry name" value="FOLATE GAMMA-GLUTAMYL HYDROLASE"/>
    <property type="match status" value="1"/>
</dbReference>
<evidence type="ECO:0000256" key="2">
    <source>
        <dbReference type="ARBA" id="ARBA00011083"/>
    </source>
</evidence>
<feature type="chain" id="PRO_5032359065" description="folate gamma-glutamyl hydrolase" evidence="8">
    <location>
        <begin position="18"/>
        <end position="333"/>
    </location>
</feature>
<dbReference type="PANTHER" id="PTHR11315">
    <property type="entry name" value="PROTEASE FAMILY C26 GAMMA-GLUTAMYL HYDROLASE"/>
    <property type="match status" value="1"/>
</dbReference>
<sequence length="333" mass="38656">MMIKLFLIILVILQSKAYDTVKRVSNENTRPIIGILSQPTPYDWQKPNGILSQPTPYDWQKPNGTTYIAASYVKYIEATGAQVVPILMNQSIEYYSHLFNSINGVLFPGGDSTDEYLYVANLFYVWSLKQFDETQRVFPIWGTCLGFEVLLMLTRRSTDVLEPCKGYDFATELTFTPDAANSRLLGSSLPLSVKTSLESEPTTANYHNFCIRSENFTSDPVLSTFYKMLTISPDLEDRTFVSTMESRRYPIFGVQWHPEKNAFEWRVNTTIPHTKDAIDVMQYMANFFTNQTRQNTNHFDSLQDELKYLIYQYTPEFMGLDVSHFQQMYFFYK</sequence>
<comment type="similarity">
    <text evidence="2">Belongs to the peptidase C26 family.</text>
</comment>
<dbReference type="InterPro" id="IPR017926">
    <property type="entry name" value="GATASE"/>
</dbReference>
<dbReference type="GO" id="GO:0005576">
    <property type="term" value="C:extracellular region"/>
    <property type="evidence" value="ECO:0007669"/>
    <property type="project" value="UniProtKB-SubCell"/>
</dbReference>
<comment type="subcellular location">
    <subcellularLocation>
        <location evidence="1">Secreted</location>
        <location evidence="1">Extracellular space</location>
    </subcellularLocation>
</comment>
<comment type="caution">
    <text evidence="10">The sequence shown here is derived from an EMBL/GenBank/DDBJ whole genome shotgun (WGS) entry which is preliminary data.</text>
</comment>
<feature type="signal peptide" evidence="8">
    <location>
        <begin position="1"/>
        <end position="17"/>
    </location>
</feature>
<dbReference type="EC" id="3.4.19.9" evidence="7"/>
<evidence type="ECO:0000256" key="5">
    <source>
        <dbReference type="ARBA" id="ARBA00022801"/>
    </source>
</evidence>
<evidence type="ECO:0000256" key="8">
    <source>
        <dbReference type="SAM" id="SignalP"/>
    </source>
</evidence>
<reference evidence="10" key="1">
    <citation type="submission" date="2021-02" db="EMBL/GenBank/DDBJ databases">
        <authorList>
            <person name="Nowell W R."/>
        </authorList>
    </citation>
    <scope>NUCLEOTIDE SEQUENCE</scope>
</reference>
<dbReference type="Gene3D" id="3.40.50.880">
    <property type="match status" value="1"/>
</dbReference>
<evidence type="ECO:0000256" key="6">
    <source>
        <dbReference type="PIRSR" id="PIRSR615527-1"/>
    </source>
</evidence>
<feature type="domain" description="Glutamine amidotransferase" evidence="9">
    <location>
        <begin position="72"/>
        <end position="261"/>
    </location>
</feature>
<keyword evidence="4 8" id="KW-0732">Signal</keyword>
<dbReference type="InterPro" id="IPR029062">
    <property type="entry name" value="Class_I_gatase-like"/>
</dbReference>
<dbReference type="AlphaFoldDB" id="A0A815I2W3"/>
<name>A0A815I2W3_9BILA</name>
<feature type="active site" evidence="7">
    <location>
        <position position="257"/>
    </location>
</feature>
<dbReference type="GO" id="GO:0046900">
    <property type="term" value="P:tetrahydrofolylpolyglutamate metabolic process"/>
    <property type="evidence" value="ECO:0007669"/>
    <property type="project" value="TreeGrafter"/>
</dbReference>
<keyword evidence="3" id="KW-0964">Secreted</keyword>
<dbReference type="GO" id="GO:0034722">
    <property type="term" value="F:gamma-glutamyl-peptidase activity"/>
    <property type="evidence" value="ECO:0007669"/>
    <property type="project" value="UniProtKB-UniRule"/>
</dbReference>
<gene>
    <name evidence="10" type="ORF">JYZ213_LOCUS35527</name>
</gene>
<evidence type="ECO:0000313" key="11">
    <source>
        <dbReference type="Proteomes" id="UP000663845"/>
    </source>
</evidence>
<organism evidence="10 11">
    <name type="scientific">Adineta steineri</name>
    <dbReference type="NCBI Taxonomy" id="433720"/>
    <lineage>
        <taxon>Eukaryota</taxon>
        <taxon>Metazoa</taxon>
        <taxon>Spiralia</taxon>
        <taxon>Gnathifera</taxon>
        <taxon>Rotifera</taxon>
        <taxon>Eurotatoria</taxon>
        <taxon>Bdelloidea</taxon>
        <taxon>Adinetida</taxon>
        <taxon>Adinetidae</taxon>
        <taxon>Adineta</taxon>
    </lineage>
</organism>
<feature type="active site" description="Nucleophile" evidence="6 7">
    <location>
        <position position="144"/>
    </location>
</feature>
<dbReference type="PROSITE" id="PS51273">
    <property type="entry name" value="GATASE_TYPE_1"/>
    <property type="match status" value="1"/>
</dbReference>
<evidence type="ECO:0000256" key="3">
    <source>
        <dbReference type="ARBA" id="ARBA00022525"/>
    </source>
</evidence>
<dbReference type="EMBL" id="CAJNOG010000796">
    <property type="protein sequence ID" value="CAF1360027.1"/>
    <property type="molecule type" value="Genomic_DNA"/>
</dbReference>
<evidence type="ECO:0000313" key="10">
    <source>
        <dbReference type="EMBL" id="CAF1360027.1"/>
    </source>
</evidence>
<protein>
    <recommendedName>
        <fullName evidence="7">folate gamma-glutamyl hydrolase</fullName>
        <ecNumber evidence="7">3.4.19.9</ecNumber>
    </recommendedName>
</protein>
<feature type="active site" description="Proton donor" evidence="6">
    <location>
        <position position="257"/>
    </location>
</feature>
<dbReference type="SUPFAM" id="SSF52317">
    <property type="entry name" value="Class I glutamine amidotransferase-like"/>
    <property type="match status" value="1"/>
</dbReference>
<comment type="catalytic activity">
    <reaction evidence="7">
        <text>(6S)-5,6,7,8-tetrahydrofolyl-(gamma-L-Glu)(n) + (n-1) H2O = (6S)-5,6,7,8-tetrahydrofolate + (n-1) L-glutamate</text>
        <dbReference type="Rhea" id="RHEA:56784"/>
        <dbReference type="Rhea" id="RHEA-COMP:14738"/>
        <dbReference type="ChEBI" id="CHEBI:15377"/>
        <dbReference type="ChEBI" id="CHEBI:29985"/>
        <dbReference type="ChEBI" id="CHEBI:57453"/>
        <dbReference type="ChEBI" id="CHEBI:141005"/>
        <dbReference type="EC" id="3.4.19.9"/>
    </reaction>
</comment>
<dbReference type="Proteomes" id="UP000663845">
    <property type="component" value="Unassembled WGS sequence"/>
</dbReference>
<dbReference type="PROSITE" id="PS51275">
    <property type="entry name" value="PEPTIDASE_C26_GGH"/>
    <property type="match status" value="1"/>
</dbReference>
<dbReference type="FunFam" id="3.40.50.880:FF:000024">
    <property type="entry name" value="Folate gamma-glutamyl hydrolase"/>
    <property type="match status" value="1"/>
</dbReference>
<dbReference type="InterPro" id="IPR015527">
    <property type="entry name" value="Pept_C26_g-glut_hydrolase"/>
</dbReference>
<dbReference type="GO" id="GO:0005773">
    <property type="term" value="C:vacuole"/>
    <property type="evidence" value="ECO:0007669"/>
    <property type="project" value="TreeGrafter"/>
</dbReference>
<evidence type="ECO:0000256" key="7">
    <source>
        <dbReference type="PROSITE-ProRule" id="PRU00607"/>
    </source>
</evidence>
<evidence type="ECO:0000259" key="9">
    <source>
        <dbReference type="Pfam" id="PF00117"/>
    </source>
</evidence>